<dbReference type="GO" id="GO:0000981">
    <property type="term" value="F:DNA-binding transcription factor activity, RNA polymerase II-specific"/>
    <property type="evidence" value="ECO:0007669"/>
    <property type="project" value="TreeGrafter"/>
</dbReference>
<evidence type="ECO:0000256" key="1">
    <source>
        <dbReference type="ARBA" id="ARBA00004123"/>
    </source>
</evidence>
<reference evidence="16 17" key="1">
    <citation type="submission" date="2017-07" db="EMBL/GenBank/DDBJ databases">
        <authorList>
            <person name="Talla V."/>
            <person name="Backstrom N."/>
        </authorList>
    </citation>
    <scope>NUCLEOTIDE SEQUENCE [LARGE SCALE GENOMIC DNA]</scope>
</reference>
<feature type="domain" description="ZAD" evidence="15">
    <location>
        <begin position="6"/>
        <end position="76"/>
    </location>
</feature>
<evidence type="ECO:0000256" key="9">
    <source>
        <dbReference type="ARBA" id="ARBA00023242"/>
    </source>
</evidence>
<dbReference type="InterPro" id="IPR050752">
    <property type="entry name" value="C2H2-ZF_domain"/>
</dbReference>
<evidence type="ECO:0000256" key="12">
    <source>
        <dbReference type="SAM" id="Coils"/>
    </source>
</evidence>
<dbReference type="FunFam" id="3.30.160.60:FF:000446">
    <property type="entry name" value="Zinc finger protein"/>
    <property type="match status" value="1"/>
</dbReference>
<evidence type="ECO:0000259" key="15">
    <source>
        <dbReference type="PROSITE" id="PS51915"/>
    </source>
</evidence>
<dbReference type="InterPro" id="IPR012934">
    <property type="entry name" value="Znf_AD"/>
</dbReference>
<dbReference type="FunFam" id="3.30.160.60:FF:000100">
    <property type="entry name" value="Zinc finger 45-like"/>
    <property type="match status" value="1"/>
</dbReference>
<keyword evidence="7" id="KW-0238">DNA-binding</keyword>
<feature type="domain" description="C2H2-type" evidence="14">
    <location>
        <begin position="655"/>
        <end position="682"/>
    </location>
</feature>
<feature type="binding site" evidence="11">
    <location>
        <position position="52"/>
    </location>
    <ligand>
        <name>Zn(2+)</name>
        <dbReference type="ChEBI" id="CHEBI:29105"/>
    </ligand>
</feature>
<keyword evidence="8" id="KW-0804">Transcription</keyword>
<evidence type="ECO:0000256" key="5">
    <source>
        <dbReference type="ARBA" id="ARBA00022833"/>
    </source>
</evidence>
<comment type="subcellular location">
    <subcellularLocation>
        <location evidence="1">Nucleus</location>
    </subcellularLocation>
</comment>
<dbReference type="GO" id="GO:0005634">
    <property type="term" value="C:nucleus"/>
    <property type="evidence" value="ECO:0007669"/>
    <property type="project" value="UniProtKB-SubCell"/>
</dbReference>
<name>A0A5E4QQ74_9NEOP</name>
<feature type="region of interest" description="Disordered" evidence="13">
    <location>
        <begin position="561"/>
        <end position="581"/>
    </location>
</feature>
<evidence type="ECO:0000256" key="6">
    <source>
        <dbReference type="ARBA" id="ARBA00023015"/>
    </source>
</evidence>
<dbReference type="EMBL" id="FZQP02004444">
    <property type="protein sequence ID" value="VVD00067.1"/>
    <property type="molecule type" value="Genomic_DNA"/>
</dbReference>
<feature type="compositionally biased region" description="Polar residues" evidence="13">
    <location>
        <begin position="721"/>
        <end position="732"/>
    </location>
</feature>
<dbReference type="InterPro" id="IPR013087">
    <property type="entry name" value="Znf_C2H2_type"/>
</dbReference>
<keyword evidence="6" id="KW-0805">Transcription regulation</keyword>
<dbReference type="Pfam" id="PF07776">
    <property type="entry name" value="zf-AD"/>
    <property type="match status" value="1"/>
</dbReference>
<evidence type="ECO:0000313" key="16">
    <source>
        <dbReference type="EMBL" id="VVD00067.1"/>
    </source>
</evidence>
<feature type="domain" description="C2H2-type" evidence="14">
    <location>
        <begin position="318"/>
        <end position="345"/>
    </location>
</feature>
<dbReference type="SUPFAM" id="SSF57716">
    <property type="entry name" value="Glucocorticoid receptor-like (DNA-binding domain)"/>
    <property type="match status" value="1"/>
</dbReference>
<gene>
    <name evidence="16" type="ORF">LSINAPIS_LOCUS10782</name>
</gene>
<evidence type="ECO:0000256" key="13">
    <source>
        <dbReference type="SAM" id="MobiDB-lite"/>
    </source>
</evidence>
<dbReference type="Gene3D" id="3.30.160.60">
    <property type="entry name" value="Classic Zinc Finger"/>
    <property type="match status" value="7"/>
</dbReference>
<evidence type="ECO:0000256" key="8">
    <source>
        <dbReference type="ARBA" id="ARBA00023163"/>
    </source>
</evidence>
<keyword evidence="9" id="KW-0539">Nucleus</keyword>
<evidence type="ECO:0000256" key="10">
    <source>
        <dbReference type="PROSITE-ProRule" id="PRU00042"/>
    </source>
</evidence>
<keyword evidence="17" id="KW-1185">Reference proteome</keyword>
<keyword evidence="5 11" id="KW-0862">Zinc</keyword>
<feature type="domain" description="C2H2-type" evidence="14">
    <location>
        <begin position="512"/>
        <end position="540"/>
    </location>
</feature>
<dbReference type="InterPro" id="IPR036236">
    <property type="entry name" value="Znf_C2H2_sf"/>
</dbReference>
<feature type="domain" description="C2H2-type" evidence="14">
    <location>
        <begin position="345"/>
        <end position="373"/>
    </location>
</feature>
<evidence type="ECO:0000256" key="3">
    <source>
        <dbReference type="ARBA" id="ARBA00022737"/>
    </source>
</evidence>
<dbReference type="SMART" id="SM00868">
    <property type="entry name" value="zf-AD"/>
    <property type="match status" value="1"/>
</dbReference>
<feature type="domain" description="C2H2-type" evidence="14">
    <location>
        <begin position="683"/>
        <end position="711"/>
    </location>
</feature>
<evidence type="ECO:0000256" key="7">
    <source>
        <dbReference type="ARBA" id="ARBA00023125"/>
    </source>
</evidence>
<dbReference type="PROSITE" id="PS51915">
    <property type="entry name" value="ZAD"/>
    <property type="match status" value="1"/>
</dbReference>
<dbReference type="FunFam" id="3.30.160.60:FF:002343">
    <property type="entry name" value="Zinc finger protein 33A"/>
    <property type="match status" value="2"/>
</dbReference>
<feature type="domain" description="C2H2-type" evidence="14">
    <location>
        <begin position="484"/>
        <end position="511"/>
    </location>
</feature>
<dbReference type="PANTHER" id="PTHR24384:SF189">
    <property type="entry name" value="C2H2-TYPE DOMAIN-CONTAINING PROTEIN-RELATED"/>
    <property type="match status" value="1"/>
</dbReference>
<keyword evidence="3" id="KW-0677">Repeat</keyword>
<feature type="coiled-coil region" evidence="12">
    <location>
        <begin position="154"/>
        <end position="184"/>
    </location>
</feature>
<dbReference type="Proteomes" id="UP000324832">
    <property type="component" value="Unassembled WGS sequence"/>
</dbReference>
<protein>
    <recommendedName>
        <fullName evidence="18">Protein krueppel</fullName>
    </recommendedName>
</protein>
<dbReference type="Pfam" id="PF00096">
    <property type="entry name" value="zf-C2H2"/>
    <property type="match status" value="4"/>
</dbReference>
<dbReference type="PROSITE" id="PS00028">
    <property type="entry name" value="ZINC_FINGER_C2H2_1"/>
    <property type="match status" value="11"/>
</dbReference>
<evidence type="ECO:0000256" key="2">
    <source>
        <dbReference type="ARBA" id="ARBA00022723"/>
    </source>
</evidence>
<keyword evidence="4 10" id="KW-0863">Zinc-finger</keyword>
<feature type="region of interest" description="Disordered" evidence="13">
    <location>
        <begin position="717"/>
        <end position="770"/>
    </location>
</feature>
<proteinExistence type="predicted"/>
<feature type="binding site" evidence="11">
    <location>
        <position position="8"/>
    </location>
    <ligand>
        <name>Zn(2+)</name>
        <dbReference type="ChEBI" id="CHEBI:29105"/>
    </ligand>
</feature>
<dbReference type="SMART" id="SM00355">
    <property type="entry name" value="ZnF_C2H2"/>
    <property type="match status" value="14"/>
</dbReference>
<feature type="binding site" evidence="11">
    <location>
        <position position="11"/>
    </location>
    <ligand>
        <name>Zn(2+)</name>
        <dbReference type="ChEBI" id="CHEBI:29105"/>
    </ligand>
</feature>
<evidence type="ECO:0000313" key="17">
    <source>
        <dbReference type="Proteomes" id="UP000324832"/>
    </source>
</evidence>
<dbReference type="GO" id="GO:0000978">
    <property type="term" value="F:RNA polymerase II cis-regulatory region sequence-specific DNA binding"/>
    <property type="evidence" value="ECO:0007669"/>
    <property type="project" value="TreeGrafter"/>
</dbReference>
<accession>A0A5E4QQ74</accession>
<dbReference type="PROSITE" id="PS50157">
    <property type="entry name" value="ZINC_FINGER_C2H2_2"/>
    <property type="match status" value="7"/>
</dbReference>
<organism evidence="16 17">
    <name type="scientific">Leptidea sinapis</name>
    <dbReference type="NCBI Taxonomy" id="189913"/>
    <lineage>
        <taxon>Eukaryota</taxon>
        <taxon>Metazoa</taxon>
        <taxon>Ecdysozoa</taxon>
        <taxon>Arthropoda</taxon>
        <taxon>Hexapoda</taxon>
        <taxon>Insecta</taxon>
        <taxon>Pterygota</taxon>
        <taxon>Neoptera</taxon>
        <taxon>Endopterygota</taxon>
        <taxon>Lepidoptera</taxon>
        <taxon>Glossata</taxon>
        <taxon>Ditrysia</taxon>
        <taxon>Papilionoidea</taxon>
        <taxon>Pieridae</taxon>
        <taxon>Dismorphiinae</taxon>
        <taxon>Leptidea</taxon>
    </lineage>
</organism>
<sequence>MTSELKICRICLATDVKFFHFDQYKLRSLYEETLVVKIIEGDELPHYFCYECASMLHKIQKFKQKCRRGWDFLGNMLWKRSLKYETVKSLNRKSYNLTSLEVSNMIYLELPELIKIKQENEEEVMNEEETIESEEHYEIELDIREEEVKPLSILSVAEVDIKVEEDELRQVNDTEEQYEEINNSEQRSVDNNYKIKKNTTNIYSSKSWKILILDEETARQNFTAQKEDSKYIRRPFKCTDCYTSFASKEILKKHMVRLHEIKHGFQCDFCKRRFKLKWEMRNHLLNHYRLFECLRCGWKCRFISTATFHEEMHTGVLMSCKHCNIQFRNKSTYYKHMRKHRPPRHKCTICGSFFSSEHRLLQHKRKQHVLENENQGDKDKSTFCETCNTTFKTRRAYEKHLTYFDENAKQGVRKKRPKIKPTTCYQCGKHFATLRACIKHHSAEHPWKLFHGPSDRIPCDICGVSLAPRSMAAHKNRHTKEKSYPCLICGRVFYTSMILKRHQLTHTGEKPFKCSLCDKRFTQSNSRKLHHRLVHLKEPHPYKRGGKYKRKVVGDITQKTISEQPKELNESEDTESITDKQGLSKRRWKIKPTTCHQCGEHFETQAACMKHHTKEHPRTSFYPESNRHICEICGASLAPGSILAHQNIHTKEKTFRCDTCGKEFVTSVILKRHLLTHTGEKPHKCSLCDKRFTQSNSMKLHYRTFHLKEPYPKRIRKTKNKNSSDICETSSDCESRVPSQDPGAEETEVQIGELDQSAELRDNENIQSFA</sequence>
<feature type="domain" description="C2H2-type" evidence="14">
    <location>
        <begin position="236"/>
        <end position="259"/>
    </location>
</feature>
<feature type="binding site" evidence="11">
    <location>
        <position position="49"/>
    </location>
    <ligand>
        <name>Zn(2+)</name>
        <dbReference type="ChEBI" id="CHEBI:29105"/>
    </ligand>
</feature>
<keyword evidence="2 11" id="KW-0479">Metal-binding</keyword>
<evidence type="ECO:0000256" key="11">
    <source>
        <dbReference type="PROSITE-ProRule" id="PRU01263"/>
    </source>
</evidence>
<keyword evidence="12" id="KW-0175">Coiled coil</keyword>
<evidence type="ECO:0008006" key="18">
    <source>
        <dbReference type="Google" id="ProtNLM"/>
    </source>
</evidence>
<dbReference type="AlphaFoldDB" id="A0A5E4QQ74"/>
<dbReference type="GO" id="GO:0008270">
    <property type="term" value="F:zinc ion binding"/>
    <property type="evidence" value="ECO:0007669"/>
    <property type="project" value="UniProtKB-UniRule"/>
</dbReference>
<dbReference type="SUPFAM" id="SSF57667">
    <property type="entry name" value="beta-beta-alpha zinc fingers"/>
    <property type="match status" value="4"/>
</dbReference>
<evidence type="ECO:0000256" key="4">
    <source>
        <dbReference type="ARBA" id="ARBA00022771"/>
    </source>
</evidence>
<dbReference type="PANTHER" id="PTHR24384">
    <property type="entry name" value="FINGER PUTATIVE TRANSCRIPTION FACTOR FAMILY-RELATED"/>
    <property type="match status" value="1"/>
</dbReference>
<evidence type="ECO:0000259" key="14">
    <source>
        <dbReference type="PROSITE" id="PS50157"/>
    </source>
</evidence>